<reference evidence="1" key="1">
    <citation type="submission" date="2014-09" db="EMBL/GenBank/DDBJ databases">
        <authorList>
            <person name="Magalhaes I.L.F."/>
            <person name="Oliveira U."/>
            <person name="Santos F.R."/>
            <person name="Vidigal T.H.D.A."/>
            <person name="Brescovit A.D."/>
            <person name="Santos A.J."/>
        </authorList>
    </citation>
    <scope>NUCLEOTIDE SEQUENCE</scope>
    <source>
        <tissue evidence="1">Shoot tissue taken approximately 20 cm above the soil surface</tissue>
    </source>
</reference>
<reference evidence="1" key="2">
    <citation type="journal article" date="2015" name="Data Brief">
        <title>Shoot transcriptome of the giant reed, Arundo donax.</title>
        <authorList>
            <person name="Barrero R.A."/>
            <person name="Guerrero F.D."/>
            <person name="Moolhuijzen P."/>
            <person name="Goolsby J.A."/>
            <person name="Tidwell J."/>
            <person name="Bellgard S.E."/>
            <person name="Bellgard M.I."/>
        </authorList>
    </citation>
    <scope>NUCLEOTIDE SEQUENCE</scope>
    <source>
        <tissue evidence="1">Shoot tissue taken approximately 20 cm above the soil surface</tissue>
    </source>
</reference>
<evidence type="ECO:0000313" key="1">
    <source>
        <dbReference type="EMBL" id="JAD28410.1"/>
    </source>
</evidence>
<organism evidence="1">
    <name type="scientific">Arundo donax</name>
    <name type="common">Giant reed</name>
    <name type="synonym">Donax arundinaceus</name>
    <dbReference type="NCBI Taxonomy" id="35708"/>
    <lineage>
        <taxon>Eukaryota</taxon>
        <taxon>Viridiplantae</taxon>
        <taxon>Streptophyta</taxon>
        <taxon>Embryophyta</taxon>
        <taxon>Tracheophyta</taxon>
        <taxon>Spermatophyta</taxon>
        <taxon>Magnoliopsida</taxon>
        <taxon>Liliopsida</taxon>
        <taxon>Poales</taxon>
        <taxon>Poaceae</taxon>
        <taxon>PACMAD clade</taxon>
        <taxon>Arundinoideae</taxon>
        <taxon>Arundineae</taxon>
        <taxon>Arundo</taxon>
    </lineage>
</organism>
<sequence length="28" mass="3480">MPKALNYRRSVTEYLYEPLKCFYACSFW</sequence>
<name>A0A0A8YV82_ARUDO</name>
<dbReference type="EMBL" id="GBRH01269485">
    <property type="protein sequence ID" value="JAD28410.1"/>
    <property type="molecule type" value="Transcribed_RNA"/>
</dbReference>
<dbReference type="AlphaFoldDB" id="A0A0A8YV82"/>
<proteinExistence type="predicted"/>
<protein>
    <submittedName>
        <fullName evidence="1">Uncharacterized protein</fullName>
    </submittedName>
</protein>
<accession>A0A0A8YV82</accession>